<dbReference type="InterPro" id="IPR017983">
    <property type="entry name" value="GPCR_2_secretin-like_CS"/>
</dbReference>
<organism evidence="2 3">
    <name type="scientific">Octopus vulgaris</name>
    <name type="common">Common octopus</name>
    <dbReference type="NCBI Taxonomy" id="6645"/>
    <lineage>
        <taxon>Eukaryota</taxon>
        <taxon>Metazoa</taxon>
        <taxon>Spiralia</taxon>
        <taxon>Lophotrochozoa</taxon>
        <taxon>Mollusca</taxon>
        <taxon>Cephalopoda</taxon>
        <taxon>Coleoidea</taxon>
        <taxon>Octopodiformes</taxon>
        <taxon>Octopoda</taxon>
        <taxon>Incirrata</taxon>
        <taxon>Octopodidae</taxon>
        <taxon>Octopus</taxon>
    </lineage>
</organism>
<dbReference type="SMART" id="SM00008">
    <property type="entry name" value="HormR"/>
    <property type="match status" value="1"/>
</dbReference>
<dbReference type="Pfam" id="PF02793">
    <property type="entry name" value="HRM"/>
    <property type="match status" value="1"/>
</dbReference>
<dbReference type="SUPFAM" id="SSF111418">
    <property type="entry name" value="Hormone receptor domain"/>
    <property type="match status" value="1"/>
</dbReference>
<dbReference type="InterPro" id="IPR050332">
    <property type="entry name" value="GPCR_2"/>
</dbReference>
<evidence type="ECO:0000313" key="3">
    <source>
        <dbReference type="Proteomes" id="UP001162480"/>
    </source>
</evidence>
<dbReference type="Proteomes" id="UP001162480">
    <property type="component" value="Chromosome 1"/>
</dbReference>
<gene>
    <name evidence="2" type="ORF">OCTVUL_1B021179</name>
</gene>
<dbReference type="Gene3D" id="4.10.1240.10">
    <property type="entry name" value="GPCR, family 2, extracellular hormone receptor domain"/>
    <property type="match status" value="1"/>
</dbReference>
<name>A0AA36EWE2_OCTVU</name>
<dbReference type="GO" id="GO:0005886">
    <property type="term" value="C:plasma membrane"/>
    <property type="evidence" value="ECO:0007669"/>
    <property type="project" value="TreeGrafter"/>
</dbReference>
<reference evidence="2" key="1">
    <citation type="submission" date="2023-08" db="EMBL/GenBank/DDBJ databases">
        <authorList>
            <person name="Alioto T."/>
            <person name="Alioto T."/>
            <person name="Gomez Garrido J."/>
        </authorList>
    </citation>
    <scope>NUCLEOTIDE SEQUENCE</scope>
</reference>
<dbReference type="EMBL" id="OX597814">
    <property type="protein sequence ID" value="CAI9716736.1"/>
    <property type="molecule type" value="Genomic_DNA"/>
</dbReference>
<keyword evidence="3" id="KW-1185">Reference proteome</keyword>
<dbReference type="InterPro" id="IPR036445">
    <property type="entry name" value="GPCR_2_extracell_dom_sf"/>
</dbReference>
<sequence length="186" mass="21081">MWTYENVFCLFSCRQSNRTDEHPAYKSRMNTTTNAANRSLLKQHYSGNLSNFSGINSLPDQCNSTALSTDHLTGGNFCESTFDGYLCWNPTKAGERVSQPCPLNHAGLAFKDCLPNATWFRHPVTNLPWTDFTSCFINHTKSRSTELRDGFLSRKTKINQSLRSTLKLTPTTQKSNIIQNSEEKLD</sequence>
<dbReference type="PROSITE" id="PS00649">
    <property type="entry name" value="G_PROTEIN_RECEP_F2_1"/>
    <property type="match status" value="1"/>
</dbReference>
<dbReference type="PROSITE" id="PS50227">
    <property type="entry name" value="G_PROTEIN_RECEP_F2_3"/>
    <property type="match status" value="1"/>
</dbReference>
<protein>
    <submittedName>
        <fullName evidence="2">Calcitonin gene-related peptide type 1 receptor-like</fullName>
    </submittedName>
</protein>
<dbReference type="AlphaFoldDB" id="A0AA36EWE2"/>
<dbReference type="InterPro" id="IPR001879">
    <property type="entry name" value="GPCR_2_extracellular_dom"/>
</dbReference>
<proteinExistence type="predicted"/>
<evidence type="ECO:0000259" key="1">
    <source>
        <dbReference type="PROSITE" id="PS50227"/>
    </source>
</evidence>
<dbReference type="PANTHER" id="PTHR45620">
    <property type="entry name" value="PDF RECEPTOR-LIKE PROTEIN-RELATED"/>
    <property type="match status" value="1"/>
</dbReference>
<dbReference type="GO" id="GO:0008528">
    <property type="term" value="F:G protein-coupled peptide receptor activity"/>
    <property type="evidence" value="ECO:0007669"/>
    <property type="project" value="TreeGrafter"/>
</dbReference>
<accession>A0AA36EWE2</accession>
<dbReference type="PANTHER" id="PTHR45620:SF42">
    <property type="entry name" value="G-PROTEIN COUPLED RECEPTOR SEB-2"/>
    <property type="match status" value="1"/>
</dbReference>
<dbReference type="GO" id="GO:0007188">
    <property type="term" value="P:adenylate cyclase-modulating G protein-coupled receptor signaling pathway"/>
    <property type="evidence" value="ECO:0007669"/>
    <property type="project" value="TreeGrafter"/>
</dbReference>
<feature type="domain" description="G-protein coupled receptors family 2 profile 1" evidence="1">
    <location>
        <begin position="61"/>
        <end position="139"/>
    </location>
</feature>
<evidence type="ECO:0000313" key="2">
    <source>
        <dbReference type="EMBL" id="CAI9716736.1"/>
    </source>
</evidence>